<comment type="caution">
    <text evidence="2">The sequence shown here is derived from an EMBL/GenBank/DDBJ whole genome shotgun (WGS) entry which is preliminary data.</text>
</comment>
<dbReference type="InterPro" id="IPR051548">
    <property type="entry name" value="Grx-like_ET"/>
</dbReference>
<dbReference type="Pfam" id="PF00462">
    <property type="entry name" value="Glutaredoxin"/>
    <property type="match status" value="1"/>
</dbReference>
<dbReference type="InterPro" id="IPR002109">
    <property type="entry name" value="Glutaredoxin"/>
</dbReference>
<organism evidence="2 3">
    <name type="scientific">Bacillus seohaeanensis</name>
    <dbReference type="NCBI Taxonomy" id="284580"/>
    <lineage>
        <taxon>Bacteria</taxon>
        <taxon>Bacillati</taxon>
        <taxon>Bacillota</taxon>
        <taxon>Bacilli</taxon>
        <taxon>Bacillales</taxon>
        <taxon>Bacillaceae</taxon>
        <taxon>Bacillus</taxon>
    </lineage>
</organism>
<gene>
    <name evidence="2" type="ORF">ACFSUL_03690</name>
</gene>
<dbReference type="Gene3D" id="3.40.30.10">
    <property type="entry name" value="Glutaredoxin"/>
    <property type="match status" value="1"/>
</dbReference>
<dbReference type="PANTHER" id="PTHR34386">
    <property type="entry name" value="GLUTAREDOXIN"/>
    <property type="match status" value="1"/>
</dbReference>
<keyword evidence="3" id="KW-1185">Reference proteome</keyword>
<proteinExistence type="predicted"/>
<name>A0ABW5RME7_9BACI</name>
<dbReference type="RefSeq" id="WP_071412994.1">
    <property type="nucleotide sequence ID" value="NZ_JBHUMF010000008.1"/>
</dbReference>
<dbReference type="InterPro" id="IPR036249">
    <property type="entry name" value="Thioredoxin-like_sf"/>
</dbReference>
<dbReference type="Proteomes" id="UP001597506">
    <property type="component" value="Unassembled WGS sequence"/>
</dbReference>
<dbReference type="SUPFAM" id="SSF52833">
    <property type="entry name" value="Thioredoxin-like"/>
    <property type="match status" value="1"/>
</dbReference>
<dbReference type="PANTHER" id="PTHR34386:SF1">
    <property type="entry name" value="GLUTAREDOXIN-LIKE PROTEIN NRDH"/>
    <property type="match status" value="1"/>
</dbReference>
<dbReference type="EMBL" id="JBHUMF010000008">
    <property type="protein sequence ID" value="MFD2679850.1"/>
    <property type="molecule type" value="Genomic_DNA"/>
</dbReference>
<evidence type="ECO:0000313" key="2">
    <source>
        <dbReference type="EMBL" id="MFD2679850.1"/>
    </source>
</evidence>
<sequence length="76" mass="8922">MKITVYTQPDCPPCQFVKNFLKEQQIDFHEKDIKKDNRAKDELINKYKLFSTPVVIVDDKVITSQQLNELPSILKL</sequence>
<reference evidence="3" key="1">
    <citation type="journal article" date="2019" name="Int. J. Syst. Evol. Microbiol.">
        <title>The Global Catalogue of Microorganisms (GCM) 10K type strain sequencing project: providing services to taxonomists for standard genome sequencing and annotation.</title>
        <authorList>
            <consortium name="The Broad Institute Genomics Platform"/>
            <consortium name="The Broad Institute Genome Sequencing Center for Infectious Disease"/>
            <person name="Wu L."/>
            <person name="Ma J."/>
        </authorList>
    </citation>
    <scope>NUCLEOTIDE SEQUENCE [LARGE SCALE GENOMIC DNA]</scope>
    <source>
        <strain evidence="3">KCTC 3913</strain>
    </source>
</reference>
<protein>
    <submittedName>
        <fullName evidence="2">Glutaredoxin family protein</fullName>
    </submittedName>
</protein>
<evidence type="ECO:0000259" key="1">
    <source>
        <dbReference type="Pfam" id="PF00462"/>
    </source>
</evidence>
<accession>A0ABW5RME7</accession>
<feature type="domain" description="Glutaredoxin" evidence="1">
    <location>
        <begin position="3"/>
        <end position="62"/>
    </location>
</feature>
<dbReference type="CDD" id="cd02976">
    <property type="entry name" value="NrdH"/>
    <property type="match status" value="1"/>
</dbReference>
<dbReference type="PROSITE" id="PS51354">
    <property type="entry name" value="GLUTAREDOXIN_2"/>
    <property type="match status" value="1"/>
</dbReference>
<evidence type="ECO:0000313" key="3">
    <source>
        <dbReference type="Proteomes" id="UP001597506"/>
    </source>
</evidence>